<keyword evidence="3" id="KW-1185">Reference proteome</keyword>
<reference evidence="2 3" key="1">
    <citation type="submission" date="2019-05" db="EMBL/GenBank/DDBJ databases">
        <title>Panacibacter sp. strain 17mud1-8 Genome sequencing and assembly.</title>
        <authorList>
            <person name="Chhetri G."/>
        </authorList>
    </citation>
    <scope>NUCLEOTIDE SEQUENCE [LARGE SCALE GENOMIC DNA]</scope>
    <source>
        <strain evidence="2 3">17mud1-8</strain>
    </source>
</reference>
<dbReference type="SUPFAM" id="SSF56925">
    <property type="entry name" value="OMPA-like"/>
    <property type="match status" value="1"/>
</dbReference>
<protein>
    <recommendedName>
        <fullName evidence="4">Outer membrane protein beta-barrel domain-containing protein</fullName>
    </recommendedName>
</protein>
<evidence type="ECO:0000313" key="2">
    <source>
        <dbReference type="EMBL" id="TKK68664.1"/>
    </source>
</evidence>
<feature type="chain" id="PRO_5020654038" description="Outer membrane protein beta-barrel domain-containing protein" evidence="1">
    <location>
        <begin position="21"/>
        <end position="295"/>
    </location>
</feature>
<dbReference type="Gene3D" id="2.40.160.20">
    <property type="match status" value="1"/>
</dbReference>
<evidence type="ECO:0008006" key="4">
    <source>
        <dbReference type="Google" id="ProtNLM"/>
    </source>
</evidence>
<dbReference type="EMBL" id="SZQL01000007">
    <property type="protein sequence ID" value="TKK68664.1"/>
    <property type="molecule type" value="Genomic_DNA"/>
</dbReference>
<dbReference type="RefSeq" id="WP_137261852.1">
    <property type="nucleotide sequence ID" value="NZ_SZQL01000007.1"/>
</dbReference>
<dbReference type="Proteomes" id="UP000305848">
    <property type="component" value="Unassembled WGS sequence"/>
</dbReference>
<feature type="signal peptide" evidence="1">
    <location>
        <begin position="1"/>
        <end position="20"/>
    </location>
</feature>
<evidence type="ECO:0000313" key="3">
    <source>
        <dbReference type="Proteomes" id="UP000305848"/>
    </source>
</evidence>
<name>A0A4U3L325_9BACT</name>
<accession>A0A4U3L325</accession>
<dbReference type="InterPro" id="IPR011250">
    <property type="entry name" value="OMP/PagP_B-barrel"/>
</dbReference>
<gene>
    <name evidence="2" type="ORF">FC093_11145</name>
</gene>
<dbReference type="AlphaFoldDB" id="A0A4U3L325"/>
<comment type="caution">
    <text evidence="2">The sequence shown here is derived from an EMBL/GenBank/DDBJ whole genome shotgun (WGS) entry which is preliminary data.</text>
</comment>
<proteinExistence type="predicted"/>
<keyword evidence="1" id="KW-0732">Signal</keyword>
<sequence>MKNTLTATFLLLLTGISASAQYGNTKQLVEEFGISLNAMNCKTDVEGRIADPGNFRPSAGVYAGLLYRELLGLRLEATFGTITATDKKATKKVFKNRNLSFKTNITEISLLAEFHPLKLKQAYTPALSFYLLAGVGYFSFNPQASLNNKWIALQPLHTEGQGFPETDIPNYKLSQINLPLGGGLQYNLSERFVLRGEAVYRLLNTDYLDDVSRKYIRPVLFDKYLSPTDAELAKRLADRSGELTGDVVSKAGERRGNPQKDAYYSINLKLGIKLDKVGSNISNRRVRKAIGCYRF</sequence>
<dbReference type="OrthoDB" id="654178at2"/>
<organism evidence="2 3">
    <name type="scientific">Ilyomonas limi</name>
    <dbReference type="NCBI Taxonomy" id="2575867"/>
    <lineage>
        <taxon>Bacteria</taxon>
        <taxon>Pseudomonadati</taxon>
        <taxon>Bacteroidota</taxon>
        <taxon>Chitinophagia</taxon>
        <taxon>Chitinophagales</taxon>
        <taxon>Chitinophagaceae</taxon>
        <taxon>Ilyomonas</taxon>
    </lineage>
</organism>
<evidence type="ECO:0000256" key="1">
    <source>
        <dbReference type="SAM" id="SignalP"/>
    </source>
</evidence>